<feature type="transmembrane region" description="Helical" evidence="2">
    <location>
        <begin position="126"/>
        <end position="145"/>
    </location>
</feature>
<dbReference type="RefSeq" id="WP_183592976.1">
    <property type="nucleotide sequence ID" value="NZ_JACHWR010000002.1"/>
</dbReference>
<evidence type="ECO:0000256" key="2">
    <source>
        <dbReference type="SAM" id="Phobius"/>
    </source>
</evidence>
<evidence type="ECO:0000256" key="1">
    <source>
        <dbReference type="SAM" id="MobiDB-lite"/>
    </source>
</evidence>
<dbReference type="AlphaFoldDB" id="A0A7W4VWI4"/>
<organism evidence="3 4">
    <name type="scientific">Nocardioides soli</name>
    <dbReference type="NCBI Taxonomy" id="1036020"/>
    <lineage>
        <taxon>Bacteria</taxon>
        <taxon>Bacillati</taxon>
        <taxon>Actinomycetota</taxon>
        <taxon>Actinomycetes</taxon>
        <taxon>Propionibacteriales</taxon>
        <taxon>Nocardioidaceae</taxon>
        <taxon>Nocardioides</taxon>
    </lineage>
</organism>
<feature type="region of interest" description="Disordered" evidence="1">
    <location>
        <begin position="276"/>
        <end position="316"/>
    </location>
</feature>
<feature type="transmembrane region" description="Helical" evidence="2">
    <location>
        <begin position="6"/>
        <end position="22"/>
    </location>
</feature>
<gene>
    <name evidence="3" type="ORF">FHU40_002904</name>
</gene>
<feature type="region of interest" description="Disordered" evidence="1">
    <location>
        <begin position="59"/>
        <end position="80"/>
    </location>
</feature>
<comment type="caution">
    <text evidence="3">The sequence shown here is derived from an EMBL/GenBank/DDBJ whole genome shotgun (WGS) entry which is preliminary data.</text>
</comment>
<feature type="compositionally biased region" description="Basic and acidic residues" evidence="1">
    <location>
        <begin position="282"/>
        <end position="316"/>
    </location>
</feature>
<name>A0A7W4VWI4_9ACTN</name>
<accession>A0A7W4VWI4</accession>
<proteinExistence type="predicted"/>
<keyword evidence="2" id="KW-0472">Membrane</keyword>
<keyword evidence="2" id="KW-0812">Transmembrane</keyword>
<reference evidence="3 4" key="1">
    <citation type="submission" date="2020-08" db="EMBL/GenBank/DDBJ databases">
        <title>Sequencing the genomes of 1000 actinobacteria strains.</title>
        <authorList>
            <person name="Klenk H.-P."/>
        </authorList>
    </citation>
    <scope>NUCLEOTIDE SEQUENCE [LARGE SCALE GENOMIC DNA]</scope>
    <source>
        <strain evidence="3 4">DSM 105498</strain>
    </source>
</reference>
<feature type="compositionally biased region" description="Basic and acidic residues" evidence="1">
    <location>
        <begin position="180"/>
        <end position="191"/>
    </location>
</feature>
<feature type="transmembrane region" description="Helical" evidence="2">
    <location>
        <begin position="151"/>
        <end position="169"/>
    </location>
</feature>
<feature type="region of interest" description="Disordered" evidence="1">
    <location>
        <begin position="178"/>
        <end position="220"/>
    </location>
</feature>
<evidence type="ECO:0000313" key="3">
    <source>
        <dbReference type="EMBL" id="MBB3043086.1"/>
    </source>
</evidence>
<dbReference type="EMBL" id="JACHWR010000002">
    <property type="protein sequence ID" value="MBB3043086.1"/>
    <property type="molecule type" value="Genomic_DNA"/>
</dbReference>
<sequence length="316" mass="34308">MSALIFVALAVAWAVYLVPKALKHHDEDARSRTVDRFSHTMRVLARREPVDKRTARLVTPDGQAVDEEQPAGVSRAERRAERRAAKAERQVARAAEAERLAASLTPAQVRARRAAAGRATKRRRNVLGVVLLTNLVVIGLAAFGVLAWPYVALPAALLVGWLVLCRLMVKGEQRLLPARRPGDRTPVDRMPADAPADAPAEDDAETREREVTDPAVEAAEEAADDIDPMEDTSAGISAIVDPAMWDPVPVTLPTYVTKPAATRRTVRTIDLDSTGVWTSGRTDADAQLAREADEAEKAEKAARSRRDGDDNRAVGS</sequence>
<dbReference type="Proteomes" id="UP000589626">
    <property type="component" value="Unassembled WGS sequence"/>
</dbReference>
<keyword evidence="2" id="KW-1133">Transmembrane helix</keyword>
<protein>
    <submittedName>
        <fullName evidence="3">Uncharacterized protein</fullName>
    </submittedName>
</protein>
<keyword evidence="4" id="KW-1185">Reference proteome</keyword>
<evidence type="ECO:0000313" key="4">
    <source>
        <dbReference type="Proteomes" id="UP000589626"/>
    </source>
</evidence>